<dbReference type="SUPFAM" id="SSF158452">
    <property type="entry name" value="YqcC-like"/>
    <property type="match status" value="1"/>
</dbReference>
<gene>
    <name evidence="2" type="ORF">BFC18_19920</name>
</gene>
<dbReference type="RefSeq" id="WP_070127133.1">
    <property type="nucleotide sequence ID" value="NZ_MDHN01000041.1"/>
</dbReference>
<evidence type="ECO:0000313" key="2">
    <source>
        <dbReference type="EMBL" id="OFC69009.1"/>
    </source>
</evidence>
<dbReference type="InterPro" id="IPR007384">
    <property type="entry name" value="UCP006257"/>
</dbReference>
<dbReference type="EMBL" id="MDHN01000041">
    <property type="protein sequence ID" value="OFC69009.1"/>
    <property type="molecule type" value="Genomic_DNA"/>
</dbReference>
<name>A0A1E7Z626_9ALTE</name>
<dbReference type="PANTHER" id="PTHR39586">
    <property type="entry name" value="CYTOPLASMIC PROTEIN-RELATED"/>
    <property type="match status" value="1"/>
</dbReference>
<reference evidence="2 3" key="1">
    <citation type="submission" date="2016-08" db="EMBL/GenBank/DDBJ databases">
        <authorList>
            <person name="Seilhamer J.J."/>
        </authorList>
    </citation>
    <scope>NUCLEOTIDE SEQUENCE [LARGE SCALE GENOMIC DNA]</scope>
    <source>
        <strain evidence="2 3">KCTC 42603</strain>
    </source>
</reference>
<dbReference type="Proteomes" id="UP000175691">
    <property type="component" value="Unassembled WGS sequence"/>
</dbReference>
<evidence type="ECO:0000259" key="1">
    <source>
        <dbReference type="Pfam" id="PF04287"/>
    </source>
</evidence>
<keyword evidence="3" id="KW-1185">Reference proteome</keyword>
<dbReference type="Gene3D" id="1.20.1440.40">
    <property type="entry name" value="YqcC-like"/>
    <property type="match status" value="1"/>
</dbReference>
<proteinExistence type="predicted"/>
<organism evidence="2 3">
    <name type="scientific">Alteromonas confluentis</name>
    <dbReference type="NCBI Taxonomy" id="1656094"/>
    <lineage>
        <taxon>Bacteria</taxon>
        <taxon>Pseudomonadati</taxon>
        <taxon>Pseudomonadota</taxon>
        <taxon>Gammaproteobacteria</taxon>
        <taxon>Alteromonadales</taxon>
        <taxon>Alteromonadaceae</taxon>
        <taxon>Alteromonas/Salinimonas group</taxon>
        <taxon>Alteromonas</taxon>
    </lineage>
</organism>
<dbReference type="STRING" id="1656094.BFC18_19920"/>
<dbReference type="AlphaFoldDB" id="A0A1E7Z626"/>
<accession>A0A1E7Z626</accession>
<dbReference type="InterPro" id="IPR023376">
    <property type="entry name" value="YqcC-like_dom"/>
</dbReference>
<evidence type="ECO:0000313" key="3">
    <source>
        <dbReference type="Proteomes" id="UP000175691"/>
    </source>
</evidence>
<feature type="domain" description="YqcC-like" evidence="1">
    <location>
        <begin position="8"/>
        <end position="98"/>
    </location>
</feature>
<dbReference type="GO" id="GO:0044010">
    <property type="term" value="P:single-species biofilm formation"/>
    <property type="evidence" value="ECO:0007669"/>
    <property type="project" value="TreeGrafter"/>
</dbReference>
<dbReference type="InterPro" id="IPR036814">
    <property type="entry name" value="YqcC-like_sf"/>
</dbReference>
<dbReference type="OrthoDB" id="8794567at2"/>
<comment type="caution">
    <text evidence="2">The sequence shown here is derived from an EMBL/GenBank/DDBJ whole genome shotgun (WGS) entry which is preliminary data.</text>
</comment>
<sequence>MSIKYEQIAVLLNELELGLKAAELWSQVSPHPDKLKSTQPFARDTLDFEQWLQFIFIPQFQLIIKQQKRLPESMAILPMAQMSLPGEMPIHLVLQQLDEVVSGK</sequence>
<dbReference type="Pfam" id="PF04287">
    <property type="entry name" value="DUF446"/>
    <property type="match status" value="1"/>
</dbReference>
<dbReference type="PANTHER" id="PTHR39586:SF1">
    <property type="entry name" value="CYTOPLASMIC PROTEIN"/>
    <property type="match status" value="1"/>
</dbReference>
<protein>
    <recommendedName>
        <fullName evidence="1">YqcC-like domain-containing protein</fullName>
    </recommendedName>
</protein>